<dbReference type="GO" id="GO:0015035">
    <property type="term" value="F:protein-disulfide reductase activity"/>
    <property type="evidence" value="ECO:0007669"/>
    <property type="project" value="InterPro"/>
</dbReference>
<dbReference type="Pfam" id="PF04134">
    <property type="entry name" value="DCC1-like"/>
    <property type="match status" value="1"/>
</dbReference>
<keyword evidence="1" id="KW-1133">Transmembrane helix</keyword>
<gene>
    <name evidence="2" type="ORF">EHQ49_13845</name>
</gene>
<dbReference type="InterPro" id="IPR007263">
    <property type="entry name" value="DCC1-like"/>
</dbReference>
<dbReference type="AlphaFoldDB" id="A0A4R9JCN4"/>
<evidence type="ECO:0000313" key="3">
    <source>
        <dbReference type="Proteomes" id="UP000298125"/>
    </source>
</evidence>
<feature type="transmembrane region" description="Helical" evidence="1">
    <location>
        <begin position="88"/>
        <end position="109"/>
    </location>
</feature>
<comment type="caution">
    <text evidence="2">The sequence shown here is derived from an EMBL/GenBank/DDBJ whole genome shotgun (WGS) entry which is preliminary data.</text>
</comment>
<evidence type="ECO:0000313" key="2">
    <source>
        <dbReference type="EMBL" id="TGL37319.1"/>
    </source>
</evidence>
<dbReference type="OrthoDB" id="9813713at2"/>
<protein>
    <submittedName>
        <fullName evidence="2">DUF393 domain-containing protein</fullName>
    </submittedName>
</protein>
<sequence length="116" mass="13698">MQNQNSILVYDGNCDFCTRLAKSIREKTKDKVVIVSYHSLSKIELESIHKQLSKELCVGEVQFITEGNRYPGFFAVRQILWKMDKYKYFAFLLYLPLVPFFGMATMYLLKRLRTKL</sequence>
<proteinExistence type="predicted"/>
<evidence type="ECO:0000256" key="1">
    <source>
        <dbReference type="SAM" id="Phobius"/>
    </source>
</evidence>
<keyword evidence="1" id="KW-0812">Transmembrane</keyword>
<keyword evidence="1" id="KW-0472">Membrane</keyword>
<dbReference type="Proteomes" id="UP000298125">
    <property type="component" value="Unassembled WGS sequence"/>
</dbReference>
<organism evidence="2 3">
    <name type="scientific">Leptospira perdikensis</name>
    <dbReference type="NCBI Taxonomy" id="2484948"/>
    <lineage>
        <taxon>Bacteria</taxon>
        <taxon>Pseudomonadati</taxon>
        <taxon>Spirochaetota</taxon>
        <taxon>Spirochaetia</taxon>
        <taxon>Leptospirales</taxon>
        <taxon>Leptospiraceae</taxon>
        <taxon>Leptospira</taxon>
    </lineage>
</organism>
<dbReference type="RefSeq" id="WP_135580255.1">
    <property type="nucleotide sequence ID" value="NZ_RQGA01000014.1"/>
</dbReference>
<name>A0A4R9JCN4_9LEPT</name>
<reference evidence="2" key="1">
    <citation type="journal article" date="2019" name="PLoS Negl. Trop. Dis.">
        <title>Revisiting the worldwide diversity of Leptospira species in the environment.</title>
        <authorList>
            <person name="Vincent A.T."/>
            <person name="Schiettekatte O."/>
            <person name="Bourhy P."/>
            <person name="Veyrier F.J."/>
            <person name="Picardeau M."/>
        </authorList>
    </citation>
    <scope>NUCLEOTIDE SEQUENCE [LARGE SCALE GENOMIC DNA]</scope>
    <source>
        <strain evidence="2">201702692</strain>
    </source>
</reference>
<dbReference type="EMBL" id="RQGA01000014">
    <property type="protein sequence ID" value="TGL37319.1"/>
    <property type="molecule type" value="Genomic_DNA"/>
</dbReference>
<accession>A0A4R9JCN4</accession>
<keyword evidence="3" id="KW-1185">Reference proteome</keyword>